<dbReference type="InterPro" id="IPR022344">
    <property type="entry name" value="GTA_major-tail"/>
</dbReference>
<protein>
    <submittedName>
        <fullName evidence="1">Phage major tail protein, TP901-1 family</fullName>
    </submittedName>
</protein>
<organism evidence="1">
    <name type="scientific">Alsobacter sp. KACC 23698</name>
    <dbReference type="NCBI Taxonomy" id="3149229"/>
    <lineage>
        <taxon>Bacteria</taxon>
        <taxon>Pseudomonadati</taxon>
        <taxon>Pseudomonadota</taxon>
        <taxon>Alphaproteobacteria</taxon>
        <taxon>Hyphomicrobiales</taxon>
        <taxon>Alsobacteraceae</taxon>
        <taxon>Alsobacter</taxon>
    </lineage>
</organism>
<name>A0AAU7JHY6_9HYPH</name>
<proteinExistence type="predicted"/>
<dbReference type="AlphaFoldDB" id="A0AAU7JHY6"/>
<dbReference type="PRINTS" id="PR01996">
    <property type="entry name" value="MTP1FAMILY"/>
</dbReference>
<gene>
    <name evidence="1" type="ORF">ABEG18_04275</name>
</gene>
<reference evidence="1" key="1">
    <citation type="submission" date="2024-05" db="EMBL/GenBank/DDBJ databases">
        <authorList>
            <person name="Kim S."/>
            <person name="Heo J."/>
            <person name="Choi H."/>
            <person name="Choi Y."/>
            <person name="Kwon S.-W."/>
            <person name="Kim Y."/>
        </authorList>
    </citation>
    <scope>NUCLEOTIDE SEQUENCE</scope>
    <source>
        <strain evidence="1">KACC 23698</strain>
    </source>
</reference>
<dbReference type="EMBL" id="CP157484">
    <property type="protein sequence ID" value="XBO40003.1"/>
    <property type="molecule type" value="Genomic_DNA"/>
</dbReference>
<sequence length="136" mass="14485">MAAQKGKDLLLKLDDGSGAYVAVAGLRARQIAFNSEAVDVTSAESIGRWRELLAGAAVRKAAVSGAGVFRDEPADMLVRQTLFDDLIRNWQVIVPSFGVIQGPFHIAALDYRGDHAGEVTFDLALESAGPLVFTAI</sequence>
<accession>A0AAU7JHY6</accession>
<dbReference type="NCBIfam" id="TIGR02126">
    <property type="entry name" value="phgtail_TP901_1"/>
    <property type="match status" value="1"/>
</dbReference>
<evidence type="ECO:0000313" key="1">
    <source>
        <dbReference type="EMBL" id="XBO40003.1"/>
    </source>
</evidence>
<dbReference type="RefSeq" id="WP_406856857.1">
    <property type="nucleotide sequence ID" value="NZ_CP157484.1"/>
</dbReference>
<dbReference type="InterPro" id="IPR011855">
    <property type="entry name" value="Phgtail_TP901_1"/>
</dbReference>
<dbReference type="Pfam" id="PF06199">
    <property type="entry name" value="Phage_tail_2"/>
    <property type="match status" value="1"/>
</dbReference>